<gene>
    <name evidence="1" type="ORF">BGAL_0079g00040</name>
</gene>
<protein>
    <submittedName>
        <fullName evidence="1">Uncharacterized protein</fullName>
    </submittedName>
</protein>
<sequence length="70" mass="7953">MHPEVSDPRPSYRNISWTAETMWEQMIASSCTMTNIQAREEKYTSTNKITGSRFEQYAVTGASSTIDTDI</sequence>
<accession>A0A4S8R3L1</accession>
<name>A0A4S8R3L1_9HELO</name>
<evidence type="ECO:0000313" key="2">
    <source>
        <dbReference type="Proteomes" id="UP000308671"/>
    </source>
</evidence>
<dbReference type="EMBL" id="PQXL01000079">
    <property type="protein sequence ID" value="THV52418.1"/>
    <property type="molecule type" value="Genomic_DNA"/>
</dbReference>
<evidence type="ECO:0000313" key="1">
    <source>
        <dbReference type="EMBL" id="THV52418.1"/>
    </source>
</evidence>
<dbReference type="Proteomes" id="UP000308671">
    <property type="component" value="Unassembled WGS sequence"/>
</dbReference>
<keyword evidence="2" id="KW-1185">Reference proteome</keyword>
<comment type="caution">
    <text evidence="1">The sequence shown here is derived from an EMBL/GenBank/DDBJ whole genome shotgun (WGS) entry which is preliminary data.</text>
</comment>
<proteinExistence type="predicted"/>
<dbReference type="AlphaFoldDB" id="A0A4S8R3L1"/>
<reference evidence="1 2" key="1">
    <citation type="submission" date="2017-12" db="EMBL/GenBank/DDBJ databases">
        <title>Comparative genomics of Botrytis spp.</title>
        <authorList>
            <person name="Valero-Jimenez C.A."/>
            <person name="Tapia P."/>
            <person name="Veloso J."/>
            <person name="Silva-Moreno E."/>
            <person name="Staats M."/>
            <person name="Valdes J.H."/>
            <person name="Van Kan J.A.L."/>
        </authorList>
    </citation>
    <scope>NUCLEOTIDE SEQUENCE [LARGE SCALE GENOMIC DNA]</scope>
    <source>
        <strain evidence="1 2">MUCL435</strain>
    </source>
</reference>
<organism evidence="1 2">
    <name type="scientific">Botrytis galanthina</name>
    <dbReference type="NCBI Taxonomy" id="278940"/>
    <lineage>
        <taxon>Eukaryota</taxon>
        <taxon>Fungi</taxon>
        <taxon>Dikarya</taxon>
        <taxon>Ascomycota</taxon>
        <taxon>Pezizomycotina</taxon>
        <taxon>Leotiomycetes</taxon>
        <taxon>Helotiales</taxon>
        <taxon>Sclerotiniaceae</taxon>
        <taxon>Botrytis</taxon>
    </lineage>
</organism>